<dbReference type="InterPro" id="IPR027417">
    <property type="entry name" value="P-loop_NTPase"/>
</dbReference>
<dbReference type="Gene3D" id="1.20.120.1380">
    <property type="entry name" value="Flagellar FlhF biosynthesis protein, N domain"/>
    <property type="match status" value="1"/>
</dbReference>
<evidence type="ECO:0000313" key="18">
    <source>
        <dbReference type="Proteomes" id="UP001596528"/>
    </source>
</evidence>
<keyword evidence="10" id="KW-0472">Membrane</keyword>
<dbReference type="Pfam" id="PF00448">
    <property type="entry name" value="SRP54"/>
    <property type="match status" value="1"/>
</dbReference>
<name>A0ABW2V0S9_9BACL</name>
<evidence type="ECO:0000256" key="10">
    <source>
        <dbReference type="ARBA" id="ARBA00023136"/>
    </source>
</evidence>
<keyword evidence="7" id="KW-1005">Bacterial flagellum biogenesis</keyword>
<evidence type="ECO:0000256" key="12">
    <source>
        <dbReference type="ARBA" id="ARBA00025337"/>
    </source>
</evidence>
<dbReference type="EMBL" id="JBHTGQ010000017">
    <property type="protein sequence ID" value="MFC7749759.1"/>
    <property type="molecule type" value="Genomic_DNA"/>
</dbReference>
<keyword evidence="4" id="KW-0813">Transport</keyword>
<evidence type="ECO:0000256" key="8">
    <source>
        <dbReference type="ARBA" id="ARBA00022927"/>
    </source>
</evidence>
<evidence type="ECO:0000256" key="1">
    <source>
        <dbReference type="ARBA" id="ARBA00004413"/>
    </source>
</evidence>
<dbReference type="Proteomes" id="UP001596528">
    <property type="component" value="Unassembled WGS sequence"/>
</dbReference>
<evidence type="ECO:0000256" key="14">
    <source>
        <dbReference type="SAM" id="MobiDB-lite"/>
    </source>
</evidence>
<evidence type="ECO:0000256" key="4">
    <source>
        <dbReference type="ARBA" id="ARBA00022448"/>
    </source>
</evidence>
<dbReference type="CDD" id="cd17873">
    <property type="entry name" value="FlhF"/>
    <property type="match status" value="1"/>
</dbReference>
<dbReference type="PANTHER" id="PTHR43134:SF3">
    <property type="entry name" value="FLAGELLAR BIOSYNTHESIS PROTEIN FLHF"/>
    <property type="match status" value="1"/>
</dbReference>
<dbReference type="PANTHER" id="PTHR43134">
    <property type="entry name" value="SIGNAL RECOGNITION PARTICLE RECEPTOR SUBUNIT ALPHA"/>
    <property type="match status" value="1"/>
</dbReference>
<dbReference type="NCBIfam" id="TIGR03499">
    <property type="entry name" value="FlhF"/>
    <property type="match status" value="1"/>
</dbReference>
<gene>
    <name evidence="17" type="primary">flhF</name>
    <name evidence="17" type="ORF">ACFQWB_07390</name>
</gene>
<keyword evidence="11" id="KW-1006">Bacterial flagellum protein export</keyword>
<dbReference type="InterPro" id="IPR000897">
    <property type="entry name" value="SRP54_GTPase_dom"/>
</dbReference>
<dbReference type="SMART" id="SM00962">
    <property type="entry name" value="SRP54"/>
    <property type="match status" value="1"/>
</dbReference>
<evidence type="ECO:0000256" key="13">
    <source>
        <dbReference type="NCBIfam" id="TIGR03499"/>
    </source>
</evidence>
<keyword evidence="17" id="KW-0969">Cilium</keyword>
<reference evidence="18" key="1">
    <citation type="journal article" date="2019" name="Int. J. Syst. Evol. Microbiol.">
        <title>The Global Catalogue of Microorganisms (GCM) 10K type strain sequencing project: providing services to taxonomists for standard genome sequencing and annotation.</title>
        <authorList>
            <consortium name="The Broad Institute Genomics Platform"/>
            <consortium name="The Broad Institute Genome Sequencing Center for Infectious Disease"/>
            <person name="Wu L."/>
            <person name="Ma J."/>
        </authorList>
    </citation>
    <scope>NUCLEOTIDE SEQUENCE [LARGE SCALE GENOMIC DNA]</scope>
    <source>
        <strain evidence="18">JCM 18657</strain>
    </source>
</reference>
<dbReference type="InterPro" id="IPR020006">
    <property type="entry name" value="FlhF"/>
</dbReference>
<evidence type="ECO:0000256" key="9">
    <source>
        <dbReference type="ARBA" id="ARBA00023134"/>
    </source>
</evidence>
<dbReference type="SMART" id="SM00382">
    <property type="entry name" value="AAA"/>
    <property type="match status" value="1"/>
</dbReference>
<protein>
    <recommendedName>
        <fullName evidence="3 13">Flagellar biosynthesis protein FlhF</fullName>
    </recommendedName>
</protein>
<dbReference type="SUPFAM" id="SSF52540">
    <property type="entry name" value="P-loop containing nucleoside triphosphate hydrolases"/>
    <property type="match status" value="1"/>
</dbReference>
<comment type="caution">
    <text evidence="17">The sequence shown here is derived from an EMBL/GenBank/DDBJ whole genome shotgun (WGS) entry which is preliminary data.</text>
</comment>
<evidence type="ECO:0000256" key="5">
    <source>
        <dbReference type="ARBA" id="ARBA00022475"/>
    </source>
</evidence>
<keyword evidence="17" id="KW-0966">Cell projection</keyword>
<proteinExistence type="inferred from homology"/>
<sequence>MKVKRYVVDNMPEAMQKIRAELGADAVILSSKEIRAGGVLGMFKKKKLEVFAAADAKTAAAPPAPSPQAVSAEVDRILQQVKQAKQTAASAAAAPQASQPSFSSPSVVQAAYQASAGRPRTAGAAVAAERSVSAGRPSAPTADELAKPEPLGPAPEPASVPAASLAASSSDQASVSEIQQVMAELREMKRIVGRLVGEDIPPPDTERDRWKRRLTAQEVDPDVAEEIVREAAEYAAREPADASVPEAARFRPALEAVLLDRLTRHAAEPKGLQSHIRVAHFVGPTGVGKTTSLAKLAAEQVLHRRRKVGFITADTYRIAAVEQLRTYASILNVPMEVVVSPQDLAQAFAKLADRDLILMDTAGRNYRNPMYVSELGSLLRTEGPSETYLVLSMTSKSKDMVAIADTFSAYGIRKLLLTKLDETNSVGSVFNLLSAVPYQLDYVTYGQNVPDDIGLADEAALVRRLLEEPGNG</sequence>
<dbReference type="InterPro" id="IPR047040">
    <property type="entry name" value="FlhF__GTPase_dom"/>
</dbReference>
<keyword evidence="17" id="KW-0282">Flagellum</keyword>
<evidence type="ECO:0000259" key="15">
    <source>
        <dbReference type="SMART" id="SM00382"/>
    </source>
</evidence>
<feature type="domain" description="AAA+ ATPase" evidence="15">
    <location>
        <begin position="275"/>
        <end position="421"/>
    </location>
</feature>
<evidence type="ECO:0000256" key="7">
    <source>
        <dbReference type="ARBA" id="ARBA00022795"/>
    </source>
</evidence>
<comment type="function">
    <text evidence="12">Necessary for flagellar biosynthesis. May be involved in translocation of the flagellum.</text>
</comment>
<dbReference type="RefSeq" id="WP_138789775.1">
    <property type="nucleotide sequence ID" value="NZ_JBHTGQ010000017.1"/>
</dbReference>
<organism evidence="17 18">
    <name type="scientific">Paenibacillus thermoaerophilus</name>
    <dbReference type="NCBI Taxonomy" id="1215385"/>
    <lineage>
        <taxon>Bacteria</taxon>
        <taxon>Bacillati</taxon>
        <taxon>Bacillota</taxon>
        <taxon>Bacilli</taxon>
        <taxon>Bacillales</taxon>
        <taxon>Paenibacillaceae</taxon>
        <taxon>Paenibacillus</taxon>
    </lineage>
</organism>
<comment type="similarity">
    <text evidence="2">Belongs to the GTP-binding SRP family.</text>
</comment>
<evidence type="ECO:0000256" key="6">
    <source>
        <dbReference type="ARBA" id="ARBA00022741"/>
    </source>
</evidence>
<feature type="domain" description="SRP54-type proteins GTP-binding" evidence="16">
    <location>
        <begin position="276"/>
        <end position="467"/>
    </location>
</feature>
<keyword evidence="6" id="KW-0547">Nucleotide-binding</keyword>
<evidence type="ECO:0000256" key="11">
    <source>
        <dbReference type="ARBA" id="ARBA00023225"/>
    </source>
</evidence>
<accession>A0ABW2V0S9</accession>
<feature type="compositionally biased region" description="Low complexity" evidence="14">
    <location>
        <begin position="159"/>
        <end position="173"/>
    </location>
</feature>
<feature type="region of interest" description="Disordered" evidence="14">
    <location>
        <begin position="122"/>
        <end position="173"/>
    </location>
</feature>
<comment type="subcellular location">
    <subcellularLocation>
        <location evidence="1">Cell membrane</location>
        <topology evidence="1">Peripheral membrane protein</topology>
        <orientation evidence="1">Cytoplasmic side</orientation>
    </subcellularLocation>
</comment>
<dbReference type="InterPro" id="IPR003593">
    <property type="entry name" value="AAA+_ATPase"/>
</dbReference>
<keyword evidence="18" id="KW-1185">Reference proteome</keyword>
<evidence type="ECO:0000256" key="3">
    <source>
        <dbReference type="ARBA" id="ARBA00014919"/>
    </source>
</evidence>
<keyword evidence="8" id="KW-0653">Protein transport</keyword>
<evidence type="ECO:0000256" key="2">
    <source>
        <dbReference type="ARBA" id="ARBA00008531"/>
    </source>
</evidence>
<keyword evidence="5" id="KW-1003">Cell membrane</keyword>
<evidence type="ECO:0000259" key="16">
    <source>
        <dbReference type="SMART" id="SM00962"/>
    </source>
</evidence>
<dbReference type="Gene3D" id="3.40.50.300">
    <property type="entry name" value="P-loop containing nucleotide triphosphate hydrolases"/>
    <property type="match status" value="1"/>
</dbReference>
<evidence type="ECO:0000313" key="17">
    <source>
        <dbReference type="EMBL" id="MFC7749759.1"/>
    </source>
</evidence>
<keyword evidence="9" id="KW-0342">GTP-binding</keyword>